<proteinExistence type="predicted"/>
<dbReference type="Gene3D" id="2.130.10.10">
    <property type="entry name" value="YVTN repeat-like/Quinoprotein amine dehydrogenase"/>
    <property type="match status" value="1"/>
</dbReference>
<reference evidence="3 4" key="1">
    <citation type="submission" date="2016-04" db="EMBL/GenBank/DDBJ databases">
        <authorList>
            <person name="Evans L.H."/>
            <person name="Alamgir A."/>
            <person name="Owens N."/>
            <person name="Weber N.D."/>
            <person name="Virtaneva K."/>
            <person name="Barbian K."/>
            <person name="Babar A."/>
            <person name="Rosenke K."/>
        </authorList>
    </citation>
    <scope>NUCLEOTIDE SEQUENCE [LARGE SCALE GENOMIC DNA]</scope>
    <source>
        <strain evidence="3 4">JL2886</strain>
    </source>
</reference>
<dbReference type="Proteomes" id="UP000092565">
    <property type="component" value="Chromosome"/>
</dbReference>
<dbReference type="SUPFAM" id="SSF50998">
    <property type="entry name" value="Quinoprotein alcohol dehydrogenase-like"/>
    <property type="match status" value="1"/>
</dbReference>
<protein>
    <submittedName>
        <fullName evidence="3">PQQ enzyme repeat family protein</fullName>
    </submittedName>
</protein>
<dbReference type="InterPro" id="IPR018391">
    <property type="entry name" value="PQQ_b-propeller_rpt"/>
</dbReference>
<name>A0A1B0ZMG2_9RHOB</name>
<evidence type="ECO:0000256" key="1">
    <source>
        <dbReference type="SAM" id="SignalP"/>
    </source>
</evidence>
<organism evidence="3 4">
    <name type="scientific">Phaeobacter gallaeciensis</name>
    <dbReference type="NCBI Taxonomy" id="60890"/>
    <lineage>
        <taxon>Bacteria</taxon>
        <taxon>Pseudomonadati</taxon>
        <taxon>Pseudomonadota</taxon>
        <taxon>Alphaproteobacteria</taxon>
        <taxon>Rhodobacterales</taxon>
        <taxon>Roseobacteraceae</taxon>
        <taxon>Phaeobacter</taxon>
    </lineage>
</organism>
<evidence type="ECO:0000313" key="4">
    <source>
        <dbReference type="Proteomes" id="UP000092565"/>
    </source>
</evidence>
<evidence type="ECO:0000259" key="2">
    <source>
        <dbReference type="Pfam" id="PF13360"/>
    </source>
</evidence>
<keyword evidence="1" id="KW-0732">Signal</keyword>
<accession>A0A1B0ZMG2</accession>
<evidence type="ECO:0000313" key="3">
    <source>
        <dbReference type="EMBL" id="ANP35340.1"/>
    </source>
</evidence>
<dbReference type="AlphaFoldDB" id="A0A1B0ZMG2"/>
<dbReference type="PATRIC" id="fig|60890.4.peg.393"/>
<feature type="chain" id="PRO_5008517907" evidence="1">
    <location>
        <begin position="21"/>
        <end position="440"/>
    </location>
</feature>
<sequence length="440" mass="46160">MTAAKSISRARALFCGSAMALVLAACAEPEVILQGQREDIRPDANIQVVNQSRPISLPSQTVNASWAQTHGLPAQRTAHPALSTAPQLQWAVSIGEGDSRRQRITARPVVADGRIYTLDSAARVSAVSPSGQLLWQSDLIPARESEGQATGGGMAYDKGVLYISSGYGVLTALEASTGKQIWRQKLEATGSGEPMVRDGLVYLVAGDDTGWAVNTSDGRIAWQVEGVPSPSNVLGAPSPVIAGDYVIFAFGSGDLVASFRRGGVRRWNASVAGQRVGTTLARISDVTGAPVVVGNRAFVGNHSGRTVAIDTNNGDRIWTAQEGAIGPVWPAGGSLFQISDRNQLLRLDASSGEVIWAVDLPGYLKDKPSKRGAVVAHYGPVLAGGQVIITSNDGQIRMFDPRDGNLTRSIEAPGGATTAPVVAGKTLYVVSSKGELLAFR</sequence>
<dbReference type="EMBL" id="CP015124">
    <property type="protein sequence ID" value="ANP35340.1"/>
    <property type="molecule type" value="Genomic_DNA"/>
</dbReference>
<dbReference type="PROSITE" id="PS51257">
    <property type="entry name" value="PROKAR_LIPOPROTEIN"/>
    <property type="match status" value="1"/>
</dbReference>
<dbReference type="Pfam" id="PF13360">
    <property type="entry name" value="PQQ_2"/>
    <property type="match status" value="2"/>
</dbReference>
<dbReference type="OrthoDB" id="5290752at2"/>
<dbReference type="InterPro" id="IPR011047">
    <property type="entry name" value="Quinoprotein_ADH-like_sf"/>
</dbReference>
<dbReference type="PANTHER" id="PTHR34512:SF30">
    <property type="entry name" value="OUTER MEMBRANE PROTEIN ASSEMBLY FACTOR BAMB"/>
    <property type="match status" value="1"/>
</dbReference>
<dbReference type="InterPro" id="IPR015943">
    <property type="entry name" value="WD40/YVTN_repeat-like_dom_sf"/>
</dbReference>
<keyword evidence="4" id="KW-1185">Reference proteome</keyword>
<feature type="signal peptide" evidence="1">
    <location>
        <begin position="1"/>
        <end position="20"/>
    </location>
</feature>
<dbReference type="SMART" id="SM00564">
    <property type="entry name" value="PQQ"/>
    <property type="match status" value="6"/>
</dbReference>
<dbReference type="PANTHER" id="PTHR34512">
    <property type="entry name" value="CELL SURFACE PROTEIN"/>
    <property type="match status" value="1"/>
</dbReference>
<feature type="domain" description="Pyrrolo-quinoline quinone repeat" evidence="2">
    <location>
        <begin position="122"/>
        <end position="357"/>
    </location>
</feature>
<feature type="domain" description="Pyrrolo-quinoline quinone repeat" evidence="2">
    <location>
        <begin position="380"/>
        <end position="439"/>
    </location>
</feature>
<dbReference type="InterPro" id="IPR002372">
    <property type="entry name" value="PQQ_rpt_dom"/>
</dbReference>
<gene>
    <name evidence="3" type="ORF">JL2886_00408</name>
</gene>